<keyword evidence="1 3" id="KW-0560">Oxidoreductase</keyword>
<feature type="binding site" evidence="1">
    <location>
        <position position="239"/>
    </location>
    <ligand>
        <name>NADP(+)</name>
        <dbReference type="ChEBI" id="CHEBI:58349"/>
    </ligand>
</feature>
<dbReference type="SUPFAM" id="SSF51735">
    <property type="entry name" value="NAD(P)-binding Rossmann-fold domains"/>
    <property type="match status" value="1"/>
</dbReference>
<dbReference type="GO" id="GO:0009073">
    <property type="term" value="P:aromatic amino acid family biosynthetic process"/>
    <property type="evidence" value="ECO:0007669"/>
    <property type="project" value="UniProtKB-KW"/>
</dbReference>
<feature type="binding site" evidence="1">
    <location>
        <position position="217"/>
    </location>
    <ligand>
        <name>NADP(+)</name>
        <dbReference type="ChEBI" id="CHEBI:58349"/>
    </ligand>
</feature>
<evidence type="ECO:0000256" key="1">
    <source>
        <dbReference type="HAMAP-Rule" id="MF_00222"/>
    </source>
</evidence>
<comment type="function">
    <text evidence="1">Involved in the biosynthesis of the chorismate, which leads to the biosynthesis of aromatic amino acids. Catalyzes the reversible NADPH linked reduction of 3-dehydroshikimate (DHSA) to yield shikimate (SA).</text>
</comment>
<dbReference type="InterPro" id="IPR046346">
    <property type="entry name" value="Aminoacid_DH-like_N_sf"/>
</dbReference>
<evidence type="ECO:0000259" key="2">
    <source>
        <dbReference type="Pfam" id="PF08501"/>
    </source>
</evidence>
<dbReference type="OMA" id="FGNPIKH"/>
<feature type="binding site" evidence="1">
    <location>
        <position position="219"/>
    </location>
    <ligand>
        <name>shikimate</name>
        <dbReference type="ChEBI" id="CHEBI:36208"/>
    </ligand>
</feature>
<comment type="caution">
    <text evidence="1">Lacks conserved residue(s) required for the propagation of feature annotation.</text>
</comment>
<dbReference type="Proteomes" id="UP000029084">
    <property type="component" value="Chromosome"/>
</dbReference>
<dbReference type="HAMAP" id="MF_00222">
    <property type="entry name" value="Shikimate_DH_AroE"/>
    <property type="match status" value="1"/>
</dbReference>
<accession>A0A088E7N0</accession>
<sequence length="272" mass="29987">MRVSLSNAWEVIELKCTEIGPDTSLLGVLGENIKYTLSPKIHNFAFERLGIRAVYVTFDVSRDRFQRAFPGLLEFTYGLNVTIPYKEAVMPFLDSLSPEAEKVGAVNTIHGGRGYNTDYLAVKGLVSGVERGTALILGAGGAAKAASFALGELGFEIIVQNRTETRGMELVSRLREEGISASFSRACQGEYNVVVNTIPEPEAVPLECVRGKMAVEFVYKEETPFLRRARELGMRVVDGLQILVRQAMEAEKIWFGKSLNDIEVVNFLNAGK</sequence>
<dbReference type="UniPathway" id="UPA00053">
    <property type="reaction ID" value="UER00087"/>
</dbReference>
<name>A0A088E7N0_9CREN</name>
<feature type="binding site" evidence="1">
    <location>
        <position position="82"/>
    </location>
    <ligand>
        <name>shikimate</name>
        <dbReference type="ChEBI" id="CHEBI:36208"/>
    </ligand>
</feature>
<dbReference type="Gene3D" id="3.40.50.10860">
    <property type="entry name" value="Leucine Dehydrogenase, chain A, domain 1"/>
    <property type="match status" value="1"/>
</dbReference>
<dbReference type="PANTHER" id="PTHR21089">
    <property type="entry name" value="SHIKIMATE DEHYDROGENASE"/>
    <property type="match status" value="1"/>
</dbReference>
<feature type="binding site" evidence="1">
    <location>
        <position position="107"/>
    </location>
    <ligand>
        <name>shikimate</name>
        <dbReference type="ChEBI" id="CHEBI:36208"/>
    </ligand>
</feature>
<dbReference type="SUPFAM" id="SSF53223">
    <property type="entry name" value="Aminoacid dehydrogenase-like, N-terminal domain"/>
    <property type="match status" value="1"/>
</dbReference>
<dbReference type="Gene3D" id="3.40.50.720">
    <property type="entry name" value="NAD(P)-binding Rossmann-like Domain"/>
    <property type="match status" value="1"/>
</dbReference>
<organism evidence="3 4">
    <name type="scientific">Metallosphaera sedula</name>
    <dbReference type="NCBI Taxonomy" id="43687"/>
    <lineage>
        <taxon>Archaea</taxon>
        <taxon>Thermoproteota</taxon>
        <taxon>Thermoprotei</taxon>
        <taxon>Sulfolobales</taxon>
        <taxon>Sulfolobaceae</taxon>
        <taxon>Metallosphaera</taxon>
    </lineage>
</organism>
<feature type="binding site" evidence="1">
    <location>
        <position position="246"/>
    </location>
    <ligand>
        <name>shikimate</name>
        <dbReference type="ChEBI" id="CHEBI:36208"/>
    </ligand>
</feature>
<dbReference type="GO" id="GO:0008652">
    <property type="term" value="P:amino acid biosynthetic process"/>
    <property type="evidence" value="ECO:0007669"/>
    <property type="project" value="UniProtKB-KW"/>
</dbReference>
<dbReference type="EC" id="1.1.1.25" evidence="1"/>
<comment type="similarity">
    <text evidence="1">Belongs to the shikimate dehydrogenase family.</text>
</comment>
<feature type="active site" description="Proton acceptor" evidence="1">
    <location>
        <position position="86"/>
    </location>
</feature>
<proteinExistence type="inferred from homology"/>
<protein>
    <recommendedName>
        <fullName evidence="1">Shikimate dehydrogenase (NADP(+))</fullName>
        <shortName evidence="1">SDH</shortName>
        <ecNumber evidence="1">1.1.1.25</ecNumber>
    </recommendedName>
</protein>
<dbReference type="InterPro" id="IPR022893">
    <property type="entry name" value="Shikimate_DH_fam"/>
</dbReference>
<keyword evidence="1" id="KW-0028">Amino-acid biosynthesis</keyword>
<dbReference type="EMBL" id="CP008822">
    <property type="protein sequence ID" value="AIM27998.1"/>
    <property type="molecule type" value="Genomic_DNA"/>
</dbReference>
<evidence type="ECO:0000313" key="3">
    <source>
        <dbReference type="EMBL" id="AIM27998.1"/>
    </source>
</evidence>
<keyword evidence="1" id="KW-0057">Aromatic amino acid biosynthesis</keyword>
<feature type="binding site" evidence="1">
    <location>
        <begin position="161"/>
        <end position="166"/>
    </location>
    <ligand>
        <name>NADP(+)</name>
        <dbReference type="ChEBI" id="CHEBI:58349"/>
    </ligand>
</feature>
<gene>
    <name evidence="1" type="primary">aroE</name>
    <name evidence="3" type="ORF">HA72_1874</name>
</gene>
<dbReference type="GO" id="GO:0009423">
    <property type="term" value="P:chorismate biosynthetic process"/>
    <property type="evidence" value="ECO:0007669"/>
    <property type="project" value="UniProtKB-UniRule"/>
</dbReference>
<dbReference type="GeneID" id="97613025"/>
<dbReference type="RefSeq" id="WP_012021801.1">
    <property type="nucleotide sequence ID" value="NZ_CP008822.1"/>
</dbReference>
<dbReference type="PANTHER" id="PTHR21089:SF1">
    <property type="entry name" value="BIFUNCTIONAL 3-DEHYDROQUINATE DEHYDRATASE_SHIKIMATE DEHYDROGENASE, CHLOROPLASTIC"/>
    <property type="match status" value="1"/>
</dbReference>
<dbReference type="GO" id="GO:0004764">
    <property type="term" value="F:shikimate 3-dehydrogenase (NADP+) activity"/>
    <property type="evidence" value="ECO:0007669"/>
    <property type="project" value="UniProtKB-UniRule"/>
</dbReference>
<comment type="catalytic activity">
    <reaction evidence="1">
        <text>shikimate + NADP(+) = 3-dehydroshikimate + NADPH + H(+)</text>
        <dbReference type="Rhea" id="RHEA:17737"/>
        <dbReference type="ChEBI" id="CHEBI:15378"/>
        <dbReference type="ChEBI" id="CHEBI:16630"/>
        <dbReference type="ChEBI" id="CHEBI:36208"/>
        <dbReference type="ChEBI" id="CHEBI:57783"/>
        <dbReference type="ChEBI" id="CHEBI:58349"/>
        <dbReference type="EC" id="1.1.1.25"/>
    </reaction>
</comment>
<comment type="subunit">
    <text evidence="1">Homodimer.</text>
</comment>
<dbReference type="InterPro" id="IPR013708">
    <property type="entry name" value="Shikimate_DH-bd_N"/>
</dbReference>
<evidence type="ECO:0000313" key="4">
    <source>
        <dbReference type="Proteomes" id="UP000029084"/>
    </source>
</evidence>
<feature type="domain" description="Shikimate dehydrogenase substrate binding N-terminal" evidence="2">
    <location>
        <begin position="28"/>
        <end position="109"/>
    </location>
</feature>
<dbReference type="AlphaFoldDB" id="A0A088E7N0"/>
<feature type="binding site" evidence="1">
    <location>
        <begin position="138"/>
        <end position="142"/>
    </location>
    <ligand>
        <name>NADP(+)</name>
        <dbReference type="ChEBI" id="CHEBI:58349"/>
    </ligand>
</feature>
<feature type="binding site" evidence="1">
    <location>
        <position position="118"/>
    </location>
    <ligand>
        <name>shikimate</name>
        <dbReference type="ChEBI" id="CHEBI:36208"/>
    </ligand>
</feature>
<dbReference type="Pfam" id="PF08501">
    <property type="entry name" value="Shikimate_dh_N"/>
    <property type="match status" value="1"/>
</dbReference>
<dbReference type="InterPro" id="IPR036291">
    <property type="entry name" value="NAD(P)-bd_dom_sf"/>
</dbReference>
<reference evidence="3 4" key="1">
    <citation type="journal article" date="2014" name="J. Bacteriol.">
        <title>Role of an Archaeal PitA Transporter in the Copper and Arsenic Resistance of Metallosphaera sedula, an Extreme Thermoacidophile.</title>
        <authorList>
            <person name="McCarthy S."/>
            <person name="Ai C."/>
            <person name="Wheaton G."/>
            <person name="Tevatia R."/>
            <person name="Eckrich V."/>
            <person name="Kelly R."/>
            <person name="Blum P."/>
        </authorList>
    </citation>
    <scope>NUCLEOTIDE SEQUENCE [LARGE SCALE GENOMIC DNA]</scope>
    <source>
        <strain evidence="3 4">CuR1</strain>
    </source>
</reference>
<comment type="pathway">
    <text evidence="1">Metabolic intermediate biosynthesis; chorismate biosynthesis; chorismate from D-erythrose 4-phosphate and phosphoenolpyruvate: step 4/7.</text>
</comment>
<dbReference type="GO" id="GO:0019632">
    <property type="term" value="P:shikimate metabolic process"/>
    <property type="evidence" value="ECO:0007669"/>
    <property type="project" value="TreeGrafter"/>
</dbReference>
<keyword evidence="1" id="KW-0521">NADP</keyword>
<feature type="binding site" evidence="1">
    <location>
        <begin position="36"/>
        <end position="38"/>
    </location>
    <ligand>
        <name>shikimate</name>
        <dbReference type="ChEBI" id="CHEBI:36208"/>
    </ligand>
</feature>